<gene>
    <name evidence="1" type="ORF">SAMN02745118_01337</name>
</gene>
<accession>A0A1T4M4H8</accession>
<dbReference type="InterPro" id="IPR024479">
    <property type="entry name" value="DUF3866"/>
</dbReference>
<sequence>MLAIKKGRVIEIISQRFGLTEVKVKLKNDQIREAINYDELTGKVELNDEVILNTTAVELSLGTGGYDFILYILNSEPRNLTGSGHIMKLRYSPYQIKCLSVEEEMSKHREAIKSFTSLDEYPVIIGSLHSMLAPVSMVLDKLSTRQLRVAYVMTDAAALPIRLSNAVAQLKQDGLITSTITVGHAFGGDLEAVNIYSGLIAAKEVVEADVIIVAMGPGIVGTGTEYGFTGLEQGEIINAVRVLGGTPIAIPRISFSDQRQRHYGISHHSLTAIGKVALKEAVIGLPKLSESKQDRLEDQIKEYNLTNKHDIRYICGEGMLDIINEYDIKVSTMGRNEKDDPEFFMTVGISGLLALEILGT</sequence>
<organism evidence="1 2">
    <name type="scientific">Selenihalanaerobacter shriftii</name>
    <dbReference type="NCBI Taxonomy" id="142842"/>
    <lineage>
        <taxon>Bacteria</taxon>
        <taxon>Bacillati</taxon>
        <taxon>Bacillota</taxon>
        <taxon>Clostridia</taxon>
        <taxon>Halanaerobiales</taxon>
        <taxon>Halobacteroidaceae</taxon>
        <taxon>Selenihalanaerobacter</taxon>
    </lineage>
</organism>
<evidence type="ECO:0000313" key="2">
    <source>
        <dbReference type="Proteomes" id="UP000190625"/>
    </source>
</evidence>
<dbReference type="STRING" id="142842.SAMN02745118_01337"/>
<dbReference type="Pfam" id="PF12982">
    <property type="entry name" value="DUF3866"/>
    <property type="match status" value="1"/>
</dbReference>
<keyword evidence="2" id="KW-1185">Reference proteome</keyword>
<proteinExistence type="predicted"/>
<dbReference type="RefSeq" id="WP_078809820.1">
    <property type="nucleotide sequence ID" value="NZ_FUWM01000010.1"/>
</dbReference>
<protein>
    <recommendedName>
        <fullName evidence="3">DUF3866 domain-containing protein</fullName>
    </recommendedName>
</protein>
<evidence type="ECO:0000313" key="1">
    <source>
        <dbReference type="EMBL" id="SJZ61910.1"/>
    </source>
</evidence>
<name>A0A1T4M4H8_9FIRM</name>
<evidence type="ECO:0008006" key="3">
    <source>
        <dbReference type="Google" id="ProtNLM"/>
    </source>
</evidence>
<dbReference type="Proteomes" id="UP000190625">
    <property type="component" value="Unassembled WGS sequence"/>
</dbReference>
<dbReference type="EMBL" id="FUWM01000010">
    <property type="protein sequence ID" value="SJZ61910.1"/>
    <property type="molecule type" value="Genomic_DNA"/>
</dbReference>
<dbReference type="OrthoDB" id="3401376at2"/>
<dbReference type="AlphaFoldDB" id="A0A1T4M4H8"/>
<reference evidence="2" key="1">
    <citation type="submission" date="2017-02" db="EMBL/GenBank/DDBJ databases">
        <authorList>
            <person name="Varghese N."/>
            <person name="Submissions S."/>
        </authorList>
    </citation>
    <scope>NUCLEOTIDE SEQUENCE [LARGE SCALE GENOMIC DNA]</scope>
    <source>
        <strain evidence="2">ATCC BAA-73</strain>
    </source>
</reference>